<dbReference type="AlphaFoldDB" id="A0A7C5R8D7"/>
<dbReference type="InterPro" id="IPR038301">
    <property type="entry name" value="AraC-like_sf"/>
</dbReference>
<dbReference type="Gene3D" id="1.10.8.930">
    <property type="entry name" value="Protein of unknown function DUF1465"/>
    <property type="match status" value="1"/>
</dbReference>
<dbReference type="Proteomes" id="UP000885830">
    <property type="component" value="Unassembled WGS sequence"/>
</dbReference>
<comment type="caution">
    <text evidence="1">The sequence shown here is derived from an EMBL/GenBank/DDBJ whole genome shotgun (WGS) entry which is preliminary data.</text>
</comment>
<name>A0A7C5R8D7_9PROT</name>
<dbReference type="InterPro" id="IPR010848">
    <property type="entry name" value="DUF1465"/>
</dbReference>
<protein>
    <submittedName>
        <fullName evidence="1">DUF1465 family protein</fullName>
    </submittedName>
</protein>
<gene>
    <name evidence="1" type="ORF">ENJ42_09815</name>
</gene>
<dbReference type="EMBL" id="DRMJ01000515">
    <property type="protein sequence ID" value="HHL43905.1"/>
    <property type="molecule type" value="Genomic_DNA"/>
</dbReference>
<evidence type="ECO:0000313" key="1">
    <source>
        <dbReference type="EMBL" id="HHL43905.1"/>
    </source>
</evidence>
<proteinExistence type="predicted"/>
<reference evidence="1" key="1">
    <citation type="journal article" date="2020" name="mSystems">
        <title>Genome- and Community-Level Interaction Insights into Carbon Utilization and Element Cycling Functions of Hydrothermarchaeota in Hydrothermal Sediment.</title>
        <authorList>
            <person name="Zhou Z."/>
            <person name="Liu Y."/>
            <person name="Xu W."/>
            <person name="Pan J."/>
            <person name="Luo Z.H."/>
            <person name="Li M."/>
        </authorList>
    </citation>
    <scope>NUCLEOTIDE SEQUENCE [LARGE SCALE GENOMIC DNA]</scope>
    <source>
        <strain evidence="1">HyVt-485</strain>
    </source>
</reference>
<accession>A0A7C5R8D7</accession>
<organism evidence="1">
    <name type="scientific">Hellea balneolensis</name>
    <dbReference type="NCBI Taxonomy" id="287478"/>
    <lineage>
        <taxon>Bacteria</taxon>
        <taxon>Pseudomonadati</taxon>
        <taxon>Pseudomonadota</taxon>
        <taxon>Alphaproteobacteria</taxon>
        <taxon>Maricaulales</taxon>
        <taxon>Robiginitomaculaceae</taxon>
        <taxon>Hellea</taxon>
    </lineage>
</organism>
<dbReference type="Pfam" id="PF07323">
    <property type="entry name" value="DUF1465"/>
    <property type="match status" value="1"/>
</dbReference>
<sequence length="186" mass="20787">MTNSSGPNFNQSHIDTLGPQAEERLLEFTASELFAKTFREGMDLVEETAAYLDGPGRHDSKKLPRDQALSYASQSMRLTTRLMQVASWLLVQRALKEGEMTTAEARQDKYRLVSEYAGTEDDKPLGHYARALPALLLDLLARSESLYERIARLDRSLYGAIAAQSGNTVADQINRLEAAFAKFNQN</sequence>